<gene>
    <name evidence="2" type="ORF">OHU27_18600</name>
</gene>
<dbReference type="InterPro" id="IPR043761">
    <property type="entry name" value="DUF5707"/>
</dbReference>
<protein>
    <submittedName>
        <fullName evidence="2">DUF5707 domain-containing protein</fullName>
    </submittedName>
</protein>
<evidence type="ECO:0000313" key="3">
    <source>
        <dbReference type="Proteomes" id="UP001622690"/>
    </source>
</evidence>
<accession>A0ABZ1IWT1</accession>
<dbReference type="Pfam" id="PF18968">
    <property type="entry name" value="DUF5707"/>
    <property type="match status" value="1"/>
</dbReference>
<feature type="chain" id="PRO_5045230725" evidence="1">
    <location>
        <begin position="27"/>
        <end position="260"/>
    </location>
</feature>
<proteinExistence type="predicted"/>
<keyword evidence="3" id="KW-1185">Reference proteome</keyword>
<keyword evidence="1" id="KW-0732">Signal</keyword>
<evidence type="ECO:0000256" key="1">
    <source>
        <dbReference type="SAM" id="SignalP"/>
    </source>
</evidence>
<sequence>MRRSTIGSALLGSVALAALLTPGARADDVVGNLDLGTFKIAGGGGSGNDVVLGITERRTITVKLTASDDSGIKSADFTLYHGSTLAKADAKLKATETTAACTASGTTSTCTKHYTIDPRASLKNSLAGTWKVAVQAKANDGDYVTTDGHTSFFLKRYAKLTANASPEPIAKGRTLTITGKLSRANWDTHDYRGYTGQRAYLEFRRPGTTYYESLGYTLTNSTGVPTAKVTATADRYWRYEFRGTMTTSAVKAPGDYVDVR</sequence>
<dbReference type="RefSeq" id="WP_406258057.1">
    <property type="nucleotide sequence ID" value="NZ_CP108125.1"/>
</dbReference>
<dbReference type="EMBL" id="CP108125">
    <property type="protein sequence ID" value="WTO84320.1"/>
    <property type="molecule type" value="Genomic_DNA"/>
</dbReference>
<dbReference type="Proteomes" id="UP001622690">
    <property type="component" value="Chromosome"/>
</dbReference>
<reference evidence="2 3" key="1">
    <citation type="submission" date="2022-10" db="EMBL/GenBank/DDBJ databases">
        <title>The complete genomes of actinobacterial strains from the NBC collection.</title>
        <authorList>
            <person name="Joergensen T.S."/>
            <person name="Alvarez Arevalo M."/>
            <person name="Sterndorff E.B."/>
            <person name="Faurdal D."/>
            <person name="Vuksanovic O."/>
            <person name="Mourched A.-S."/>
            <person name="Charusanti P."/>
            <person name="Shaw S."/>
            <person name="Blin K."/>
            <person name="Weber T."/>
        </authorList>
    </citation>
    <scope>NUCLEOTIDE SEQUENCE [LARGE SCALE GENOMIC DNA]</scope>
    <source>
        <strain evidence="2 3">NBC_00206</strain>
    </source>
</reference>
<name>A0ABZ1IWT1_9ACTN</name>
<feature type="signal peptide" evidence="1">
    <location>
        <begin position="1"/>
        <end position="26"/>
    </location>
</feature>
<organism evidence="2 3">
    <name type="scientific">Streptomyces nigra</name>
    <dbReference type="NCBI Taxonomy" id="1827580"/>
    <lineage>
        <taxon>Bacteria</taxon>
        <taxon>Bacillati</taxon>
        <taxon>Actinomycetota</taxon>
        <taxon>Actinomycetes</taxon>
        <taxon>Kitasatosporales</taxon>
        <taxon>Streptomycetaceae</taxon>
        <taxon>Streptomyces</taxon>
    </lineage>
</organism>
<evidence type="ECO:0000313" key="2">
    <source>
        <dbReference type="EMBL" id="WTO84320.1"/>
    </source>
</evidence>